<evidence type="ECO:0000313" key="2">
    <source>
        <dbReference type="EMBL" id="GLS05732.1"/>
    </source>
</evidence>
<organism evidence="2 3">
    <name type="scientific">Chitiniphilus shinanonensis</name>
    <dbReference type="NCBI Taxonomy" id="553088"/>
    <lineage>
        <taxon>Bacteria</taxon>
        <taxon>Pseudomonadati</taxon>
        <taxon>Pseudomonadota</taxon>
        <taxon>Betaproteobacteria</taxon>
        <taxon>Neisseriales</taxon>
        <taxon>Chitinibacteraceae</taxon>
        <taxon>Chitiniphilus</taxon>
    </lineage>
</organism>
<keyword evidence="1" id="KW-1133">Transmembrane helix</keyword>
<feature type="transmembrane region" description="Helical" evidence="1">
    <location>
        <begin position="20"/>
        <end position="39"/>
    </location>
</feature>
<comment type="caution">
    <text evidence="2">The sequence shown here is derived from an EMBL/GenBank/DDBJ whole genome shotgun (WGS) entry which is preliminary data.</text>
</comment>
<dbReference type="Proteomes" id="UP001156836">
    <property type="component" value="Unassembled WGS sequence"/>
</dbReference>
<dbReference type="Pfam" id="PF07254">
    <property type="entry name" value="Cpta_toxin"/>
    <property type="match status" value="1"/>
</dbReference>
<gene>
    <name evidence="2" type="ORF">GCM10007860_28890</name>
</gene>
<accession>A0ABQ6BWF5</accession>
<name>A0ABQ6BWF5_9NEIS</name>
<protein>
    <recommendedName>
        <fullName evidence="4">Toxin CptA</fullName>
    </recommendedName>
</protein>
<evidence type="ECO:0008006" key="4">
    <source>
        <dbReference type="Google" id="ProtNLM"/>
    </source>
</evidence>
<reference evidence="3" key="1">
    <citation type="journal article" date="2019" name="Int. J. Syst. Evol. Microbiol.">
        <title>The Global Catalogue of Microorganisms (GCM) 10K type strain sequencing project: providing services to taxonomists for standard genome sequencing and annotation.</title>
        <authorList>
            <consortium name="The Broad Institute Genomics Platform"/>
            <consortium name="The Broad Institute Genome Sequencing Center for Infectious Disease"/>
            <person name="Wu L."/>
            <person name="Ma J."/>
        </authorList>
    </citation>
    <scope>NUCLEOTIDE SEQUENCE [LARGE SCALE GENOMIC DNA]</scope>
    <source>
        <strain evidence="3">NBRC 104970</strain>
    </source>
</reference>
<dbReference type="EMBL" id="BSOZ01000062">
    <property type="protein sequence ID" value="GLS05732.1"/>
    <property type="molecule type" value="Genomic_DNA"/>
</dbReference>
<keyword evidence="1" id="KW-0472">Membrane</keyword>
<proteinExistence type="predicted"/>
<sequence>MHSKPRVVCQFGPSRLGRFWTCGIHLAGGLIALTLPGWWPVPALAWVAASAWRDRCAGCATGQLRAPGDGTLWLDRGDGERLIEPLPGSLIGTALLVLRYRQGGRRCALVLWPDSAPARSLRRLRVWLRWRATGSP</sequence>
<evidence type="ECO:0000256" key="1">
    <source>
        <dbReference type="SAM" id="Phobius"/>
    </source>
</evidence>
<evidence type="ECO:0000313" key="3">
    <source>
        <dbReference type="Proteomes" id="UP001156836"/>
    </source>
</evidence>
<dbReference type="RefSeq" id="WP_018747728.1">
    <property type="nucleotide sequence ID" value="NZ_BSOZ01000062.1"/>
</dbReference>
<keyword evidence="1" id="KW-0812">Transmembrane</keyword>
<dbReference type="InterPro" id="IPR009883">
    <property type="entry name" value="YgfX"/>
</dbReference>
<keyword evidence="3" id="KW-1185">Reference proteome</keyword>